<reference evidence="1" key="2">
    <citation type="journal article" date="2016" name="Mol. Ecol.">
        <title>Population genomics of the filarial nematode parasite Wuchereria bancrofti from mosquitoes.</title>
        <authorList>
            <person name="Small S.T."/>
            <person name="Reimer L.J."/>
            <person name="Tisch D.J."/>
            <person name="King C.L."/>
            <person name="Christensen B.M."/>
            <person name="Siba P.M."/>
            <person name="Kazura J.W."/>
            <person name="Serre D."/>
            <person name="Zimmerman P.A."/>
        </authorList>
    </citation>
    <scope>NUCLEOTIDE SEQUENCE</scope>
    <source>
        <strain evidence="1">pt0022</strain>
    </source>
</reference>
<evidence type="ECO:0000313" key="1">
    <source>
        <dbReference type="Proteomes" id="UP000093561"/>
    </source>
</evidence>
<dbReference type="AlphaFoldDB" id="A0AAF5PMQ1"/>
<evidence type="ECO:0000313" key="2">
    <source>
        <dbReference type="WBParaSite" id="mrna-Wban_02901"/>
    </source>
</evidence>
<accession>A0AAF5PMQ1</accession>
<dbReference type="WBParaSite" id="mrna-Wban_02901">
    <property type="protein sequence ID" value="mrna-Wban_02901"/>
    <property type="gene ID" value="Wban_02901"/>
</dbReference>
<dbReference type="Proteomes" id="UP000093561">
    <property type="component" value="Unassembled WGS sequence"/>
</dbReference>
<proteinExistence type="predicted"/>
<organism evidence="1 2">
    <name type="scientific">Wuchereria bancrofti</name>
    <dbReference type="NCBI Taxonomy" id="6293"/>
    <lineage>
        <taxon>Eukaryota</taxon>
        <taxon>Metazoa</taxon>
        <taxon>Ecdysozoa</taxon>
        <taxon>Nematoda</taxon>
        <taxon>Chromadorea</taxon>
        <taxon>Rhabditida</taxon>
        <taxon>Spirurina</taxon>
        <taxon>Spiruromorpha</taxon>
        <taxon>Filarioidea</taxon>
        <taxon>Onchocercidae</taxon>
        <taxon>Wuchereria</taxon>
    </lineage>
</organism>
<protein>
    <submittedName>
        <fullName evidence="2">Uncharacterized protein</fullName>
    </submittedName>
</protein>
<reference evidence="2" key="3">
    <citation type="submission" date="2024-02" db="UniProtKB">
        <authorList>
            <consortium name="WormBaseParasite"/>
        </authorList>
    </citation>
    <scope>IDENTIFICATION</scope>
    <source>
        <strain evidence="2">pt0022</strain>
    </source>
</reference>
<reference evidence="1" key="1">
    <citation type="submission" date="2015-03" db="EMBL/GenBank/DDBJ databases">
        <title>Wuchereria bancrofti Genome Sequencing Papua New Guinea Strain.</title>
        <authorList>
            <person name="Small S.T."/>
            <person name="Serre D."/>
            <person name="Zimmerman P.A."/>
        </authorList>
    </citation>
    <scope>NUCLEOTIDE SEQUENCE [LARGE SCALE GENOMIC DNA]</scope>
    <source>
        <strain evidence="1">pt0022</strain>
    </source>
</reference>
<name>A0AAF5PMQ1_WUCBA</name>
<sequence length="245" mass="28586">MVCQFEKQNPSFLIIYIYQKADKNYWTGEFFIEIKNESVILYDADYNIQATTWNPFSIDDTNRMVFLQKGFDDVINYKLSCLCLKKHMSYVEVSSSTGILPCNRRKKIRIRVDDCIIHNATLKLIINVDKFVRIIPKKCAEKDGTTKEQIMKSPLTSFPPYALPKTLENYMKGIGYEEAIMGIKCNESNEKLSFMKRLISMLIPLIIHSTPSHLIKYDNDNVKIIWESKKQSLFFSIIVYLKDIC</sequence>